<dbReference type="RefSeq" id="WP_185245015.1">
    <property type="nucleotide sequence ID" value="NZ_AP023213.1"/>
</dbReference>
<keyword evidence="7" id="KW-1185">Reference proteome</keyword>
<dbReference type="PANTHER" id="PTHR43179:SF12">
    <property type="entry name" value="GALACTOFURANOSYLTRANSFERASE GLFT2"/>
    <property type="match status" value="1"/>
</dbReference>
<feature type="domain" description="Glycosyltransferase 2-like" evidence="5">
    <location>
        <begin position="6"/>
        <end position="155"/>
    </location>
</feature>
<keyword evidence="3 6" id="KW-0808">Transferase</keyword>
<proteinExistence type="inferred from homology"/>
<evidence type="ECO:0000256" key="2">
    <source>
        <dbReference type="ARBA" id="ARBA00022676"/>
    </source>
</evidence>
<protein>
    <submittedName>
        <fullName evidence="6">Glycosyl transferase, family 2</fullName>
    </submittedName>
</protein>
<gene>
    <name evidence="6" type="ORF">GEOBRER4_n1734</name>
</gene>
<keyword evidence="4" id="KW-1133">Transmembrane helix</keyword>
<comment type="similarity">
    <text evidence="1">Belongs to the glycosyltransferase 2 family.</text>
</comment>
<dbReference type="PANTHER" id="PTHR43179">
    <property type="entry name" value="RHAMNOSYLTRANSFERASE WBBL"/>
    <property type="match status" value="1"/>
</dbReference>
<dbReference type="GO" id="GO:0016757">
    <property type="term" value="F:glycosyltransferase activity"/>
    <property type="evidence" value="ECO:0007669"/>
    <property type="project" value="UniProtKB-KW"/>
</dbReference>
<keyword evidence="4" id="KW-0472">Membrane</keyword>
<dbReference type="Pfam" id="PF00535">
    <property type="entry name" value="Glycos_transf_2"/>
    <property type="match status" value="1"/>
</dbReference>
<dbReference type="InterPro" id="IPR001173">
    <property type="entry name" value="Glyco_trans_2-like"/>
</dbReference>
<dbReference type="Proteomes" id="UP000515472">
    <property type="component" value="Chromosome"/>
</dbReference>
<sequence>MKKVYIVIVNWNGWRDTVECLESLLALNYSPYTVVICDNGSRDESLHKLRDWMEEREIDWAEYTAAEAETGGIPSWDHPFVLIRTGENLGFAGGNNVALRYALSRDDFGWAWLLNNDTVVDPGALSALVRRIDEKPSAGMCGSTLRYYGRRDKVQAYGGGHYCSWVGLPWHYGRFAPPWFKADPAAAERSMNYVEGASLLVSREFLREVGLMCEDYFLYFEEADWANRAQGRFTLAYAPESVVYHKVGRSIGTRSNPRKKSYTCDYFNVRNRILFTRRYYPKALPAVSLVLLGAMLLRVLLLKFDRAAMIWKLLFGEGTGGLPSAREPRR</sequence>
<dbReference type="Gene3D" id="3.90.550.10">
    <property type="entry name" value="Spore Coat Polysaccharide Biosynthesis Protein SpsA, Chain A"/>
    <property type="match status" value="1"/>
</dbReference>
<evidence type="ECO:0000256" key="3">
    <source>
        <dbReference type="ARBA" id="ARBA00022679"/>
    </source>
</evidence>
<name>A0A6S6M013_9BACT</name>
<feature type="transmembrane region" description="Helical" evidence="4">
    <location>
        <begin position="283"/>
        <end position="302"/>
    </location>
</feature>
<evidence type="ECO:0000256" key="1">
    <source>
        <dbReference type="ARBA" id="ARBA00006739"/>
    </source>
</evidence>
<dbReference type="CDD" id="cd04186">
    <property type="entry name" value="GT_2_like_c"/>
    <property type="match status" value="1"/>
</dbReference>
<keyword evidence="2" id="KW-0328">Glycosyltransferase</keyword>
<dbReference type="SUPFAM" id="SSF53448">
    <property type="entry name" value="Nucleotide-diphospho-sugar transferases"/>
    <property type="match status" value="1"/>
</dbReference>
<evidence type="ECO:0000256" key="4">
    <source>
        <dbReference type="SAM" id="Phobius"/>
    </source>
</evidence>
<reference evidence="6 7" key="1">
    <citation type="submission" date="2020-06" db="EMBL/GenBank/DDBJ databases">
        <title>Interaction of electrochemicaly active bacteria, Geobacter bremensis R4 on different carbon anode.</title>
        <authorList>
            <person name="Meng L."/>
            <person name="Yoshida N."/>
        </authorList>
    </citation>
    <scope>NUCLEOTIDE SEQUENCE [LARGE SCALE GENOMIC DNA]</scope>
    <source>
        <strain evidence="6 7">R4</strain>
    </source>
</reference>
<keyword evidence="4" id="KW-0812">Transmembrane</keyword>
<dbReference type="KEGG" id="gbn:GEOBRER4_16680"/>
<evidence type="ECO:0000313" key="6">
    <source>
        <dbReference type="EMBL" id="BCG46918.1"/>
    </source>
</evidence>
<dbReference type="AlphaFoldDB" id="A0A6S6M013"/>
<organism evidence="6 7">
    <name type="scientific">Citrifermentans bremense</name>
    <dbReference type="NCBI Taxonomy" id="60035"/>
    <lineage>
        <taxon>Bacteria</taxon>
        <taxon>Pseudomonadati</taxon>
        <taxon>Thermodesulfobacteriota</taxon>
        <taxon>Desulfuromonadia</taxon>
        <taxon>Geobacterales</taxon>
        <taxon>Geobacteraceae</taxon>
        <taxon>Citrifermentans</taxon>
    </lineage>
</organism>
<accession>A0A6S6M013</accession>
<dbReference type="InterPro" id="IPR029044">
    <property type="entry name" value="Nucleotide-diphossugar_trans"/>
</dbReference>
<evidence type="ECO:0000313" key="7">
    <source>
        <dbReference type="Proteomes" id="UP000515472"/>
    </source>
</evidence>
<evidence type="ECO:0000259" key="5">
    <source>
        <dbReference type="Pfam" id="PF00535"/>
    </source>
</evidence>
<dbReference type="EMBL" id="AP023213">
    <property type="protein sequence ID" value="BCG46918.1"/>
    <property type="molecule type" value="Genomic_DNA"/>
</dbReference>